<feature type="transmembrane region" description="Helical" evidence="1">
    <location>
        <begin position="99"/>
        <end position="118"/>
    </location>
</feature>
<dbReference type="OrthoDB" id="10286394at2759"/>
<keyword evidence="1" id="KW-0812">Transmembrane</keyword>
<proteinExistence type="predicted"/>
<organism evidence="2 3">
    <name type="scientific">Paramecium sonneborni</name>
    <dbReference type="NCBI Taxonomy" id="65129"/>
    <lineage>
        <taxon>Eukaryota</taxon>
        <taxon>Sar</taxon>
        <taxon>Alveolata</taxon>
        <taxon>Ciliophora</taxon>
        <taxon>Intramacronucleata</taxon>
        <taxon>Oligohymenophorea</taxon>
        <taxon>Peniculida</taxon>
        <taxon>Parameciidae</taxon>
        <taxon>Paramecium</taxon>
    </lineage>
</organism>
<name>A0A8S1P9L6_9CILI</name>
<dbReference type="EMBL" id="CAJJDN010000072">
    <property type="protein sequence ID" value="CAD8099471.1"/>
    <property type="molecule type" value="Genomic_DNA"/>
</dbReference>
<comment type="caution">
    <text evidence="2">The sequence shown here is derived from an EMBL/GenBank/DDBJ whole genome shotgun (WGS) entry which is preliminary data.</text>
</comment>
<keyword evidence="3" id="KW-1185">Reference proteome</keyword>
<dbReference type="AlphaFoldDB" id="A0A8S1P9L6"/>
<protein>
    <submittedName>
        <fullName evidence="2">Uncharacterized protein</fullName>
    </submittedName>
</protein>
<accession>A0A8S1P9L6</accession>
<feature type="transmembrane region" description="Helical" evidence="1">
    <location>
        <begin position="130"/>
        <end position="151"/>
    </location>
</feature>
<feature type="transmembrane region" description="Helical" evidence="1">
    <location>
        <begin position="21"/>
        <end position="48"/>
    </location>
</feature>
<gene>
    <name evidence="2" type="ORF">PSON_ATCC_30995.1.T0720028</name>
</gene>
<keyword evidence="1" id="KW-0472">Membrane</keyword>
<evidence type="ECO:0000313" key="3">
    <source>
        <dbReference type="Proteomes" id="UP000692954"/>
    </source>
</evidence>
<dbReference type="Proteomes" id="UP000692954">
    <property type="component" value="Unassembled WGS sequence"/>
</dbReference>
<keyword evidence="1" id="KW-1133">Transmembrane helix</keyword>
<evidence type="ECO:0000256" key="1">
    <source>
        <dbReference type="SAM" id="Phobius"/>
    </source>
</evidence>
<sequence>MMSTILIEIRNKLVNPFFPLYLLQFTTSVGERCFLFFDIIVISFWFQLRDNADCQLIDKWSFYTEIVFFAIAAYKLFIELPIQYKTNEQWKNQLFDIADYLELFLSIVILIGLTYAYLQNEECYHLRKFVLGYLFITYLILMIWLISFIFIHCSREEFNRNS</sequence>
<reference evidence="2" key="1">
    <citation type="submission" date="2021-01" db="EMBL/GenBank/DDBJ databases">
        <authorList>
            <consortium name="Genoscope - CEA"/>
            <person name="William W."/>
        </authorList>
    </citation>
    <scope>NUCLEOTIDE SEQUENCE</scope>
</reference>
<evidence type="ECO:0000313" key="2">
    <source>
        <dbReference type="EMBL" id="CAD8099471.1"/>
    </source>
</evidence>
<feature type="transmembrane region" description="Helical" evidence="1">
    <location>
        <begin position="60"/>
        <end position="78"/>
    </location>
</feature>